<organism evidence="1 2">
    <name type="scientific">Engystomops pustulosus</name>
    <name type="common">Tungara frog</name>
    <name type="synonym">Physalaemus pustulosus</name>
    <dbReference type="NCBI Taxonomy" id="76066"/>
    <lineage>
        <taxon>Eukaryota</taxon>
        <taxon>Metazoa</taxon>
        <taxon>Chordata</taxon>
        <taxon>Craniata</taxon>
        <taxon>Vertebrata</taxon>
        <taxon>Euteleostomi</taxon>
        <taxon>Amphibia</taxon>
        <taxon>Batrachia</taxon>
        <taxon>Anura</taxon>
        <taxon>Neobatrachia</taxon>
        <taxon>Hyloidea</taxon>
        <taxon>Leptodactylidae</taxon>
        <taxon>Leiuperinae</taxon>
        <taxon>Engystomops</taxon>
    </lineage>
</organism>
<sequence>MSPHSPIYRIIKESKERGSIVTKKAPGAQEGPASARSISYKCLSLGMGLPASQSSGMAAAGVRHLHAL</sequence>
<dbReference type="EMBL" id="WNYA01000189">
    <property type="protein sequence ID" value="KAG8549378.1"/>
    <property type="molecule type" value="Genomic_DNA"/>
</dbReference>
<gene>
    <name evidence="1" type="ORF">GDO81_021376</name>
</gene>
<accession>A0AAV6ZMJ2</accession>
<reference evidence="1" key="1">
    <citation type="thesis" date="2020" institute="ProQuest LLC" country="789 East Eisenhower Parkway, Ann Arbor, MI, USA">
        <title>Comparative Genomics and Chromosome Evolution.</title>
        <authorList>
            <person name="Mudd A.B."/>
        </authorList>
    </citation>
    <scope>NUCLEOTIDE SEQUENCE</scope>
    <source>
        <strain evidence="1">237g6f4</strain>
        <tissue evidence="1">Blood</tissue>
    </source>
</reference>
<keyword evidence="2" id="KW-1185">Reference proteome</keyword>
<comment type="caution">
    <text evidence="1">The sequence shown here is derived from an EMBL/GenBank/DDBJ whole genome shotgun (WGS) entry which is preliminary data.</text>
</comment>
<name>A0AAV6ZMJ2_ENGPU</name>
<dbReference type="Proteomes" id="UP000824782">
    <property type="component" value="Unassembled WGS sequence"/>
</dbReference>
<evidence type="ECO:0000313" key="2">
    <source>
        <dbReference type="Proteomes" id="UP000824782"/>
    </source>
</evidence>
<proteinExistence type="predicted"/>
<evidence type="ECO:0000313" key="1">
    <source>
        <dbReference type="EMBL" id="KAG8549378.1"/>
    </source>
</evidence>
<protein>
    <submittedName>
        <fullName evidence="1">Uncharacterized protein</fullName>
    </submittedName>
</protein>
<dbReference type="AlphaFoldDB" id="A0AAV6ZMJ2"/>